<keyword evidence="2" id="KW-0732">Signal</keyword>
<proteinExistence type="predicted"/>
<comment type="caution">
    <text evidence="3">The sequence shown here is derived from an EMBL/GenBank/DDBJ whole genome shotgun (WGS) entry which is preliminary data.</text>
</comment>
<keyword evidence="4" id="KW-1185">Reference proteome</keyword>
<keyword evidence="1" id="KW-1133">Transmembrane helix</keyword>
<accession>A0AAD9USU8</accession>
<feature type="transmembrane region" description="Helical" evidence="1">
    <location>
        <begin position="155"/>
        <end position="180"/>
    </location>
</feature>
<reference evidence="3" key="1">
    <citation type="journal article" date="2023" name="G3 (Bethesda)">
        <title>Whole genome assembly and annotation of the endangered Caribbean coral Acropora cervicornis.</title>
        <authorList>
            <person name="Selwyn J.D."/>
            <person name="Vollmer S.V."/>
        </authorList>
    </citation>
    <scope>NUCLEOTIDE SEQUENCE</scope>
    <source>
        <strain evidence="3">K2</strain>
    </source>
</reference>
<dbReference type="Proteomes" id="UP001249851">
    <property type="component" value="Unassembled WGS sequence"/>
</dbReference>
<keyword evidence="1" id="KW-0472">Membrane</keyword>
<protein>
    <submittedName>
        <fullName evidence="3">Uncharacterized protein</fullName>
    </submittedName>
</protein>
<gene>
    <name evidence="3" type="ORF">P5673_031387</name>
</gene>
<keyword evidence="1" id="KW-0812">Transmembrane</keyword>
<name>A0AAD9USU8_ACRCE</name>
<evidence type="ECO:0000256" key="1">
    <source>
        <dbReference type="SAM" id="Phobius"/>
    </source>
</evidence>
<feature type="signal peptide" evidence="2">
    <location>
        <begin position="1"/>
        <end position="25"/>
    </location>
</feature>
<dbReference type="AlphaFoldDB" id="A0AAD9USU8"/>
<evidence type="ECO:0000256" key="2">
    <source>
        <dbReference type="SAM" id="SignalP"/>
    </source>
</evidence>
<evidence type="ECO:0000313" key="4">
    <source>
        <dbReference type="Proteomes" id="UP001249851"/>
    </source>
</evidence>
<feature type="chain" id="PRO_5041957736" evidence="2">
    <location>
        <begin position="26"/>
        <end position="190"/>
    </location>
</feature>
<evidence type="ECO:0000313" key="3">
    <source>
        <dbReference type="EMBL" id="KAK2548417.1"/>
    </source>
</evidence>
<organism evidence="3 4">
    <name type="scientific">Acropora cervicornis</name>
    <name type="common">Staghorn coral</name>
    <dbReference type="NCBI Taxonomy" id="6130"/>
    <lineage>
        <taxon>Eukaryota</taxon>
        <taxon>Metazoa</taxon>
        <taxon>Cnidaria</taxon>
        <taxon>Anthozoa</taxon>
        <taxon>Hexacorallia</taxon>
        <taxon>Scleractinia</taxon>
        <taxon>Astrocoeniina</taxon>
        <taxon>Acroporidae</taxon>
        <taxon>Acropora</taxon>
    </lineage>
</organism>
<sequence length="190" mass="20536">MKISDTHQLSWIVFLFAGIWCVSFASECVPPYGYKGCACMNSPKEINNTEFVNLLPLKSNSSSPSPCGVFNKFINQNQTGYKACVKASVGRWTQESTHVCESLGDDSSAKFLSTKYLALTSKCCCKGKCGIPPAIIPTRTTTGSPKGGSAKQPKAAWKIALIVIGGVLFVLIVALIVYCCKKNRSGYQMI</sequence>
<dbReference type="CDD" id="cd12087">
    <property type="entry name" value="TM_EGFR-like"/>
    <property type="match status" value="1"/>
</dbReference>
<reference evidence="3" key="2">
    <citation type="journal article" date="2023" name="Science">
        <title>Genomic signatures of disease resistance in endangered staghorn corals.</title>
        <authorList>
            <person name="Vollmer S.V."/>
            <person name="Selwyn J.D."/>
            <person name="Despard B.A."/>
            <person name="Roesel C.L."/>
        </authorList>
    </citation>
    <scope>NUCLEOTIDE SEQUENCE</scope>
    <source>
        <strain evidence="3">K2</strain>
    </source>
</reference>
<dbReference type="EMBL" id="JARQWQ010000147">
    <property type="protein sequence ID" value="KAK2548417.1"/>
    <property type="molecule type" value="Genomic_DNA"/>
</dbReference>